<evidence type="ECO:0000256" key="7">
    <source>
        <dbReference type="ARBA" id="ARBA00022792"/>
    </source>
</evidence>
<sequence>MPVFQSKPFRSSGSSAAARDLPSRIAAWYNRKQERNPFLYFGLPFISIVVAASFLLTPATALRYEKHDRKNRRVSDHERMELGLKGGPAGEGGLTYNPRRRKILKGELNERDEYYRLMAKDLDNWEQKRVERWKGEPDGRLR</sequence>
<dbReference type="Proteomes" id="UP000054466">
    <property type="component" value="Unassembled WGS sequence"/>
</dbReference>
<dbReference type="RefSeq" id="XP_016252278.1">
    <property type="nucleotide sequence ID" value="XM_016390376.1"/>
</dbReference>
<dbReference type="GO" id="GO:0033617">
    <property type="term" value="P:mitochondrial respiratory chain complex IV assembly"/>
    <property type="evidence" value="ECO:0007669"/>
    <property type="project" value="TreeGrafter"/>
</dbReference>
<feature type="region of interest" description="Disordered" evidence="11">
    <location>
        <begin position="69"/>
        <end position="98"/>
    </location>
</feature>
<dbReference type="InterPro" id="IPR020164">
    <property type="entry name" value="Cyt_c_Oxase_assmbl_COX16"/>
</dbReference>
<feature type="transmembrane region" description="Helical" evidence="12">
    <location>
        <begin position="38"/>
        <end position="62"/>
    </location>
</feature>
<feature type="compositionally biased region" description="Gly residues" evidence="11">
    <location>
        <begin position="84"/>
        <end position="93"/>
    </location>
</feature>
<evidence type="ECO:0000256" key="12">
    <source>
        <dbReference type="SAM" id="Phobius"/>
    </source>
</evidence>
<dbReference type="VEuPathDB" id="FungiDB:PV07_03636"/>
<evidence type="ECO:0000313" key="14">
    <source>
        <dbReference type="Proteomes" id="UP000054466"/>
    </source>
</evidence>
<dbReference type="AlphaFoldDB" id="A0A0D2B360"/>
<comment type="function">
    <text evidence="1">Required for the assembly of the mitochondrial respiratory chain complex IV (CIV), also known as cytochrome c oxidase. May participate in merging the COX1 and COX2 assembly lines.</text>
</comment>
<dbReference type="Pfam" id="PF14138">
    <property type="entry name" value="COX16"/>
    <property type="match status" value="1"/>
</dbReference>
<keyword evidence="9" id="KW-0496">Mitochondrion</keyword>
<evidence type="ECO:0000256" key="1">
    <source>
        <dbReference type="ARBA" id="ARBA00002490"/>
    </source>
</evidence>
<reference evidence="13 14" key="1">
    <citation type="submission" date="2015-01" db="EMBL/GenBank/DDBJ databases">
        <title>The Genome Sequence of Cladophialophora immunda CBS83496.</title>
        <authorList>
            <consortium name="The Broad Institute Genomics Platform"/>
            <person name="Cuomo C."/>
            <person name="de Hoog S."/>
            <person name="Gorbushina A."/>
            <person name="Stielow B."/>
            <person name="Teixiera M."/>
            <person name="Abouelleil A."/>
            <person name="Chapman S.B."/>
            <person name="Priest M."/>
            <person name="Young S.K."/>
            <person name="Wortman J."/>
            <person name="Nusbaum C."/>
            <person name="Birren B."/>
        </authorList>
    </citation>
    <scope>NUCLEOTIDE SEQUENCE [LARGE SCALE GENOMIC DNA]</scope>
    <source>
        <strain evidence="13 14">CBS 83496</strain>
    </source>
</reference>
<keyword evidence="8 12" id="KW-1133">Transmembrane helix</keyword>
<keyword evidence="14" id="KW-1185">Reference proteome</keyword>
<dbReference type="OrthoDB" id="5516033at2759"/>
<feature type="compositionally biased region" description="Basic and acidic residues" evidence="11">
    <location>
        <begin position="69"/>
        <end position="82"/>
    </location>
</feature>
<evidence type="ECO:0000256" key="6">
    <source>
        <dbReference type="ARBA" id="ARBA00022692"/>
    </source>
</evidence>
<evidence type="ECO:0000256" key="4">
    <source>
        <dbReference type="ARBA" id="ARBA00015368"/>
    </source>
</evidence>
<keyword evidence="7" id="KW-0999">Mitochondrion inner membrane</keyword>
<comment type="similarity">
    <text evidence="3">Belongs to the COX16 family.</text>
</comment>
<evidence type="ECO:0000313" key="13">
    <source>
        <dbReference type="EMBL" id="KIW32062.1"/>
    </source>
</evidence>
<organism evidence="13 14">
    <name type="scientific">Cladophialophora immunda</name>
    <dbReference type="NCBI Taxonomy" id="569365"/>
    <lineage>
        <taxon>Eukaryota</taxon>
        <taxon>Fungi</taxon>
        <taxon>Dikarya</taxon>
        <taxon>Ascomycota</taxon>
        <taxon>Pezizomycotina</taxon>
        <taxon>Eurotiomycetes</taxon>
        <taxon>Chaetothyriomycetidae</taxon>
        <taxon>Chaetothyriales</taxon>
        <taxon>Herpotrichiellaceae</taxon>
        <taxon>Cladophialophora</taxon>
    </lineage>
</organism>
<dbReference type="HOGENOM" id="CLU_131611_2_0_1"/>
<keyword evidence="10 12" id="KW-0472">Membrane</keyword>
<dbReference type="GO" id="GO:0005743">
    <property type="term" value="C:mitochondrial inner membrane"/>
    <property type="evidence" value="ECO:0007669"/>
    <property type="project" value="UniProtKB-SubCell"/>
</dbReference>
<evidence type="ECO:0000256" key="3">
    <source>
        <dbReference type="ARBA" id="ARBA00008370"/>
    </source>
</evidence>
<dbReference type="GeneID" id="27342830"/>
<name>A0A0D2B360_9EURO</name>
<evidence type="ECO:0000256" key="9">
    <source>
        <dbReference type="ARBA" id="ARBA00023128"/>
    </source>
</evidence>
<evidence type="ECO:0000256" key="8">
    <source>
        <dbReference type="ARBA" id="ARBA00022989"/>
    </source>
</evidence>
<keyword evidence="6 12" id="KW-0812">Transmembrane</keyword>
<comment type="subcellular location">
    <subcellularLocation>
        <location evidence="2">Mitochondrion inner membrane</location>
        <topology evidence="2">Single-pass membrane protein</topology>
    </subcellularLocation>
</comment>
<evidence type="ECO:0000256" key="11">
    <source>
        <dbReference type="SAM" id="MobiDB-lite"/>
    </source>
</evidence>
<gene>
    <name evidence="13" type="ORF">PV07_03636</name>
</gene>
<dbReference type="PANTHER" id="PTHR17130:SF14">
    <property type="entry name" value="CYTOCHROME C OXIDASE ASSEMBLY PROTEIN COX16 HOMOLOG, MITOCHONDRIAL"/>
    <property type="match status" value="1"/>
</dbReference>
<evidence type="ECO:0000256" key="2">
    <source>
        <dbReference type="ARBA" id="ARBA00004434"/>
    </source>
</evidence>
<dbReference type="EMBL" id="KN847041">
    <property type="protein sequence ID" value="KIW32062.1"/>
    <property type="molecule type" value="Genomic_DNA"/>
</dbReference>
<dbReference type="STRING" id="569365.A0A0D2B360"/>
<accession>A0A0D2B360</accession>
<evidence type="ECO:0000256" key="10">
    <source>
        <dbReference type="ARBA" id="ARBA00023136"/>
    </source>
</evidence>
<evidence type="ECO:0000256" key="5">
    <source>
        <dbReference type="ARBA" id="ARBA00019222"/>
    </source>
</evidence>
<protein>
    <recommendedName>
        <fullName evidence="4">Cytochrome c oxidase assembly protein COX16, mitochondrial</fullName>
    </recommendedName>
    <alternativeName>
        <fullName evidence="5">Cytochrome c oxidase assembly protein cox16, mitochondrial</fullName>
    </alternativeName>
</protein>
<dbReference type="PANTHER" id="PTHR17130">
    <property type="entry name" value="MITOCHONDRIAL OUTER MEMBRANE PROTEIN 25"/>
    <property type="match status" value="1"/>
</dbReference>
<proteinExistence type="inferred from homology"/>